<dbReference type="InterPro" id="IPR016032">
    <property type="entry name" value="Sig_transdc_resp-reg_C-effctor"/>
</dbReference>
<dbReference type="Proteomes" id="UP000636949">
    <property type="component" value="Unassembled WGS sequence"/>
</dbReference>
<dbReference type="OrthoDB" id="9822092at2"/>
<evidence type="ECO:0000313" key="1">
    <source>
        <dbReference type="EMBL" id="GGF99804.1"/>
    </source>
</evidence>
<evidence type="ECO:0000313" key="2">
    <source>
        <dbReference type="Proteomes" id="UP000636949"/>
    </source>
</evidence>
<dbReference type="EMBL" id="BMJS01000018">
    <property type="protein sequence ID" value="GGF99804.1"/>
    <property type="molecule type" value="Genomic_DNA"/>
</dbReference>
<dbReference type="AlphaFoldDB" id="A0A8J2Z584"/>
<keyword evidence="2" id="KW-1185">Reference proteome</keyword>
<reference evidence="1" key="2">
    <citation type="submission" date="2020-09" db="EMBL/GenBank/DDBJ databases">
        <authorList>
            <person name="Sun Q."/>
            <person name="Zhou Y."/>
        </authorList>
    </citation>
    <scope>NUCLEOTIDE SEQUENCE</scope>
    <source>
        <strain evidence="1">CGMCC 1.15758</strain>
    </source>
</reference>
<dbReference type="GO" id="GO:0006355">
    <property type="term" value="P:regulation of DNA-templated transcription"/>
    <property type="evidence" value="ECO:0007669"/>
    <property type="project" value="InterPro"/>
</dbReference>
<gene>
    <name evidence="1" type="ORF">GCM10010995_16360</name>
</gene>
<proteinExistence type="predicted"/>
<dbReference type="GO" id="GO:0003677">
    <property type="term" value="F:DNA binding"/>
    <property type="evidence" value="ECO:0007669"/>
    <property type="project" value="InterPro"/>
</dbReference>
<accession>A0A8J2Z584</accession>
<comment type="caution">
    <text evidence="1">The sequence shown here is derived from an EMBL/GenBank/DDBJ whole genome shotgun (WGS) entry which is preliminary data.</text>
</comment>
<sequence length="273" mass="32494">MSVIDEIYHTVYQRHYRKFLSFQKRLRQELYAKEAWYSHLLLDGTVYNLPLMSKEVSEIWYSFDDKIHDKSYVYEHMLGFGKYGRYTDVLTQKNNERILQFDRYMQQNPIIGSYNIFIKHNFDASISLLGVLSNEFINLNSPLNHNIAHKIMNDFEAFFHPNKSFYEACNISADLIALRDTPRILDRFFAQFPEIQSLSMTDILILKALYFGDINANDIALTLKKSRRTIENRLEYIRECLGCSNKYELYHLVKSMPEIIAYVFIRLKHLHQL</sequence>
<dbReference type="SUPFAM" id="SSF46894">
    <property type="entry name" value="C-terminal effector domain of the bipartite response regulators"/>
    <property type="match status" value="1"/>
</dbReference>
<dbReference type="RefSeq" id="WP_117002912.1">
    <property type="nucleotide sequence ID" value="NZ_BMJS01000018.1"/>
</dbReference>
<reference evidence="1" key="1">
    <citation type="journal article" date="2014" name="Int. J. Syst. Evol. Microbiol.">
        <title>Complete genome sequence of Corynebacterium casei LMG S-19264T (=DSM 44701T), isolated from a smear-ripened cheese.</title>
        <authorList>
            <consortium name="US DOE Joint Genome Institute (JGI-PGF)"/>
            <person name="Walter F."/>
            <person name="Albersmeier A."/>
            <person name="Kalinowski J."/>
            <person name="Ruckert C."/>
        </authorList>
    </citation>
    <scope>NUCLEOTIDE SEQUENCE</scope>
    <source>
        <strain evidence="1">CGMCC 1.15758</strain>
    </source>
</reference>
<organism evidence="1 2">
    <name type="scientific">Cysteiniphilum litorale</name>
    <dbReference type="NCBI Taxonomy" id="2056700"/>
    <lineage>
        <taxon>Bacteria</taxon>
        <taxon>Pseudomonadati</taxon>
        <taxon>Pseudomonadota</taxon>
        <taxon>Gammaproteobacteria</taxon>
        <taxon>Thiotrichales</taxon>
        <taxon>Fastidiosibacteraceae</taxon>
        <taxon>Cysteiniphilum</taxon>
    </lineage>
</organism>
<protein>
    <submittedName>
        <fullName evidence="1">Uncharacterized protein</fullName>
    </submittedName>
</protein>
<name>A0A8J2Z584_9GAMM</name>